<dbReference type="OrthoDB" id="9804603at2"/>
<keyword evidence="2" id="KW-0479">Metal-binding</keyword>
<sequence>MANASQKTTSACKQEPGIFAPEIDRGRCEGKADCVVICPYDVFELDILPPESRTGLGRLAKIKGFVHGWKQAFAVNADACRACGLCVSACPEKAITLVRR</sequence>
<dbReference type="PROSITE" id="PS00198">
    <property type="entry name" value="4FE4S_FER_1"/>
    <property type="match status" value="1"/>
</dbReference>
<keyword evidence="1" id="KW-0004">4Fe-4S</keyword>
<dbReference type="Proteomes" id="UP000017837">
    <property type="component" value="Unassembled WGS sequence"/>
</dbReference>
<dbReference type="PANTHER" id="PTHR43687:SF1">
    <property type="entry name" value="FERREDOXIN III"/>
    <property type="match status" value="1"/>
</dbReference>
<keyword evidence="3" id="KW-0408">Iron</keyword>
<organism evidence="6 7">
    <name type="scientific">Asticcacaulis benevestitus DSM 16100 = ATCC BAA-896</name>
    <dbReference type="NCBI Taxonomy" id="1121022"/>
    <lineage>
        <taxon>Bacteria</taxon>
        <taxon>Pseudomonadati</taxon>
        <taxon>Pseudomonadota</taxon>
        <taxon>Alphaproteobacteria</taxon>
        <taxon>Caulobacterales</taxon>
        <taxon>Caulobacteraceae</taxon>
        <taxon>Asticcacaulis</taxon>
    </lineage>
</organism>
<dbReference type="eggNOG" id="COG1146">
    <property type="taxonomic scope" value="Bacteria"/>
</dbReference>
<dbReference type="EMBL" id="AWGB01000040">
    <property type="protein sequence ID" value="ESQ87888.1"/>
    <property type="molecule type" value="Genomic_DNA"/>
</dbReference>
<comment type="caution">
    <text evidence="6">The sequence shown here is derived from an EMBL/GenBank/DDBJ whole genome shotgun (WGS) entry which is preliminary data.</text>
</comment>
<dbReference type="GO" id="GO:0051539">
    <property type="term" value="F:4 iron, 4 sulfur cluster binding"/>
    <property type="evidence" value="ECO:0007669"/>
    <property type="project" value="UniProtKB-KW"/>
</dbReference>
<dbReference type="RefSeq" id="WP_018081273.1">
    <property type="nucleotide sequence ID" value="NZ_AQWM01000004.1"/>
</dbReference>
<dbReference type="SUPFAM" id="SSF54862">
    <property type="entry name" value="4Fe-4S ferredoxins"/>
    <property type="match status" value="1"/>
</dbReference>
<dbReference type="Gene3D" id="3.30.70.20">
    <property type="match status" value="1"/>
</dbReference>
<reference evidence="6 7" key="1">
    <citation type="journal article" date="2014" name="Nature">
        <title>Sequential evolution of bacterial morphology by co-option of a developmental regulator.</title>
        <authorList>
            <person name="Jiang C."/>
            <person name="Brown P.J."/>
            <person name="Ducret A."/>
            <person name="Brun Y.V."/>
        </authorList>
    </citation>
    <scope>NUCLEOTIDE SEQUENCE [LARGE SCALE GENOMIC DNA]</scope>
    <source>
        <strain evidence="6 7">DSM 16100</strain>
    </source>
</reference>
<dbReference type="STRING" id="1121022.GCA_000376105_01606"/>
<protein>
    <recommendedName>
        <fullName evidence="5">4Fe-4S ferredoxin-type domain-containing protein</fullName>
    </recommendedName>
</protein>
<feature type="domain" description="4Fe-4S ferredoxin-type" evidence="5">
    <location>
        <begin position="19"/>
        <end position="48"/>
    </location>
</feature>
<evidence type="ECO:0000256" key="1">
    <source>
        <dbReference type="ARBA" id="ARBA00022485"/>
    </source>
</evidence>
<dbReference type="PATRIC" id="fig|1121022.4.peg.3403"/>
<evidence type="ECO:0000259" key="5">
    <source>
        <dbReference type="PROSITE" id="PS51379"/>
    </source>
</evidence>
<evidence type="ECO:0000313" key="7">
    <source>
        <dbReference type="Proteomes" id="UP000017837"/>
    </source>
</evidence>
<dbReference type="PANTHER" id="PTHR43687">
    <property type="entry name" value="ADENYLYLSULFATE REDUCTASE, BETA SUBUNIT"/>
    <property type="match status" value="1"/>
</dbReference>
<dbReference type="AlphaFoldDB" id="V4R8W8"/>
<dbReference type="InterPro" id="IPR017900">
    <property type="entry name" value="4Fe4S_Fe_S_CS"/>
</dbReference>
<dbReference type="GO" id="GO:0046872">
    <property type="term" value="F:metal ion binding"/>
    <property type="evidence" value="ECO:0007669"/>
    <property type="project" value="UniProtKB-KW"/>
</dbReference>
<evidence type="ECO:0000256" key="3">
    <source>
        <dbReference type="ARBA" id="ARBA00023004"/>
    </source>
</evidence>
<evidence type="ECO:0000256" key="2">
    <source>
        <dbReference type="ARBA" id="ARBA00022723"/>
    </source>
</evidence>
<dbReference type="InterPro" id="IPR050572">
    <property type="entry name" value="Fe-S_Ferredoxin"/>
</dbReference>
<keyword evidence="7" id="KW-1185">Reference proteome</keyword>
<dbReference type="Pfam" id="PF00037">
    <property type="entry name" value="Fer4"/>
    <property type="match status" value="1"/>
</dbReference>
<gene>
    <name evidence="6" type="ORF">ABENE_16740</name>
</gene>
<accession>V4R8W8</accession>
<name>V4R8W8_9CAUL</name>
<proteinExistence type="predicted"/>
<dbReference type="InterPro" id="IPR017896">
    <property type="entry name" value="4Fe4S_Fe-S-bd"/>
</dbReference>
<feature type="domain" description="4Fe-4S ferredoxin-type" evidence="5">
    <location>
        <begin position="71"/>
        <end position="100"/>
    </location>
</feature>
<evidence type="ECO:0000256" key="4">
    <source>
        <dbReference type="ARBA" id="ARBA00023014"/>
    </source>
</evidence>
<keyword evidence="4" id="KW-0411">Iron-sulfur</keyword>
<evidence type="ECO:0000313" key="6">
    <source>
        <dbReference type="EMBL" id="ESQ87888.1"/>
    </source>
</evidence>
<dbReference type="PROSITE" id="PS51379">
    <property type="entry name" value="4FE4S_FER_2"/>
    <property type="match status" value="2"/>
</dbReference>